<evidence type="ECO:0000256" key="1">
    <source>
        <dbReference type="SAM" id="MobiDB-lite"/>
    </source>
</evidence>
<evidence type="ECO:0000313" key="3">
    <source>
        <dbReference type="EMBL" id="KAJ5376633.1"/>
    </source>
</evidence>
<comment type="caution">
    <text evidence="3">The sequence shown here is derived from an EMBL/GenBank/DDBJ whole genome shotgun (WGS) entry which is preliminary data.</text>
</comment>
<feature type="domain" description="HNH nuclease" evidence="2">
    <location>
        <begin position="162"/>
        <end position="240"/>
    </location>
</feature>
<dbReference type="EMBL" id="JAPZBU010000012">
    <property type="protein sequence ID" value="KAJ5376633.1"/>
    <property type="molecule type" value="Genomic_DNA"/>
</dbReference>
<dbReference type="Proteomes" id="UP001147747">
    <property type="component" value="Unassembled WGS sequence"/>
</dbReference>
<sequence>MADDQHIFSEFLDLHRQKLIRNIIQQDVELAEIPRSMFFPLWFSDITVLEKLSAIRNTDATGFRLRTLQLTTLRCENWPRIFAAGKHAPKNELSLVEPTLVEPALVEPTKVQDRRKRPRAQSSSIDPEPYCQTSPVRPLRSSKPLRSSPAKHATLQRDENKCILTKHGRTTLEVAHIVPFKLHMTKRAASWNFLIDFWGVDKVNAWRAEILGNDGAFNTEKVQNMLCLGPALHAYWDMPICAFLPISINDELTSMDLAFHWLPLPNKSIHSKNKIRTMEHPDPKYPTGFCDGPGENIFLFNMETKSIILSGEIFTITTDDPKERPLPSFQLLEMQWNLSRIAAMQGAGEDDENDTDSDSDIVSVSSSSRSRSRSRSRFRSPEKEPVQAIKKENSPPP</sequence>
<dbReference type="OrthoDB" id="5416097at2759"/>
<reference evidence="3" key="2">
    <citation type="journal article" date="2023" name="IMA Fungus">
        <title>Comparative genomic study of the Penicillium genus elucidates a diverse pangenome and 15 lateral gene transfer events.</title>
        <authorList>
            <person name="Petersen C."/>
            <person name="Sorensen T."/>
            <person name="Nielsen M.R."/>
            <person name="Sondergaard T.E."/>
            <person name="Sorensen J.L."/>
            <person name="Fitzpatrick D.A."/>
            <person name="Frisvad J.C."/>
            <person name="Nielsen K.L."/>
        </authorList>
    </citation>
    <scope>NUCLEOTIDE SEQUENCE</scope>
    <source>
        <strain evidence="3">IBT 29677</strain>
    </source>
</reference>
<keyword evidence="4" id="KW-1185">Reference proteome</keyword>
<feature type="compositionally biased region" description="Acidic residues" evidence="1">
    <location>
        <begin position="348"/>
        <end position="359"/>
    </location>
</feature>
<feature type="compositionally biased region" description="Low complexity" evidence="1">
    <location>
        <begin position="134"/>
        <end position="148"/>
    </location>
</feature>
<dbReference type="GeneID" id="81377136"/>
<dbReference type="AlphaFoldDB" id="A0A9W9SI29"/>
<organism evidence="3 4">
    <name type="scientific">Penicillium cosmopolitanum</name>
    <dbReference type="NCBI Taxonomy" id="1131564"/>
    <lineage>
        <taxon>Eukaryota</taxon>
        <taxon>Fungi</taxon>
        <taxon>Dikarya</taxon>
        <taxon>Ascomycota</taxon>
        <taxon>Pezizomycotina</taxon>
        <taxon>Eurotiomycetes</taxon>
        <taxon>Eurotiomycetidae</taxon>
        <taxon>Eurotiales</taxon>
        <taxon>Aspergillaceae</taxon>
        <taxon>Penicillium</taxon>
    </lineage>
</organism>
<reference evidence="3" key="1">
    <citation type="submission" date="2022-12" db="EMBL/GenBank/DDBJ databases">
        <authorList>
            <person name="Petersen C."/>
        </authorList>
    </citation>
    <scope>NUCLEOTIDE SEQUENCE</scope>
    <source>
        <strain evidence="3">IBT 29677</strain>
    </source>
</reference>
<feature type="compositionally biased region" description="Basic and acidic residues" evidence="1">
    <location>
        <begin position="379"/>
        <end position="397"/>
    </location>
</feature>
<feature type="region of interest" description="Disordered" evidence="1">
    <location>
        <begin position="345"/>
        <end position="397"/>
    </location>
</feature>
<accession>A0A9W9SI29</accession>
<proteinExistence type="predicted"/>
<protein>
    <recommendedName>
        <fullName evidence="2">HNH nuclease domain-containing protein</fullName>
    </recommendedName>
</protein>
<dbReference type="RefSeq" id="XP_056481663.1">
    <property type="nucleotide sequence ID" value="XM_056638156.1"/>
</dbReference>
<feature type="region of interest" description="Disordered" evidence="1">
    <location>
        <begin position="107"/>
        <end position="152"/>
    </location>
</feature>
<evidence type="ECO:0000259" key="2">
    <source>
        <dbReference type="Pfam" id="PF13391"/>
    </source>
</evidence>
<gene>
    <name evidence="3" type="ORF">N7509_013519</name>
</gene>
<feature type="compositionally biased region" description="Low complexity" evidence="1">
    <location>
        <begin position="360"/>
        <end position="369"/>
    </location>
</feature>
<name>A0A9W9SI29_9EURO</name>
<dbReference type="Pfam" id="PF13391">
    <property type="entry name" value="HNH_2"/>
    <property type="match status" value="1"/>
</dbReference>
<dbReference type="InterPro" id="IPR003615">
    <property type="entry name" value="HNH_nuc"/>
</dbReference>
<evidence type="ECO:0000313" key="4">
    <source>
        <dbReference type="Proteomes" id="UP001147747"/>
    </source>
</evidence>